<dbReference type="RefSeq" id="WP_120765456.1">
    <property type="nucleotide sequence ID" value="NZ_CP033169.1"/>
</dbReference>
<dbReference type="AlphaFoldDB" id="A0A3G2R541"/>
<gene>
    <name evidence="1" type="ORF">D2962_07960</name>
</gene>
<organism evidence="1 2">
    <name type="scientific">Biomaibacter acetigenes</name>
    <dbReference type="NCBI Taxonomy" id="2316383"/>
    <lineage>
        <taxon>Bacteria</taxon>
        <taxon>Bacillati</taxon>
        <taxon>Bacillota</taxon>
        <taxon>Clostridia</taxon>
        <taxon>Thermosediminibacterales</taxon>
        <taxon>Tepidanaerobacteraceae</taxon>
        <taxon>Biomaibacter</taxon>
    </lineage>
</organism>
<dbReference type="KEGG" id="bacg:D2962_07960"/>
<proteinExistence type="predicted"/>
<evidence type="ECO:0000313" key="1">
    <source>
        <dbReference type="EMBL" id="AYO30560.1"/>
    </source>
</evidence>
<dbReference type="EMBL" id="CP033169">
    <property type="protein sequence ID" value="AYO30560.1"/>
    <property type="molecule type" value="Genomic_DNA"/>
</dbReference>
<dbReference type="Proteomes" id="UP000280960">
    <property type="component" value="Chromosome"/>
</dbReference>
<sequence length="69" mass="8160">MTSDNIPWMKKEEQPEYSNDIFPMCFFQLQSLDDDIKTQGIQKDEKNLYQIKDATNNFNETLCENGFTD</sequence>
<protein>
    <submittedName>
        <fullName evidence="1">Uncharacterized protein</fullName>
    </submittedName>
</protein>
<reference evidence="1 2" key="1">
    <citation type="submission" date="2018-10" db="EMBL/GenBank/DDBJ databases">
        <authorList>
            <person name="Zhang X."/>
        </authorList>
    </citation>
    <scope>NUCLEOTIDE SEQUENCE [LARGE SCALE GENOMIC DNA]</scope>
    <source>
        <strain evidence="1 2">SK-G1</strain>
    </source>
</reference>
<name>A0A3G2R541_9FIRM</name>
<evidence type="ECO:0000313" key="2">
    <source>
        <dbReference type="Proteomes" id="UP000280960"/>
    </source>
</evidence>
<accession>A0A3G2R541</accession>
<keyword evidence="2" id="KW-1185">Reference proteome</keyword>